<evidence type="ECO:0000256" key="11">
    <source>
        <dbReference type="ARBA" id="ARBA00023004"/>
    </source>
</evidence>
<evidence type="ECO:0000256" key="2">
    <source>
        <dbReference type="ARBA" id="ARBA00002399"/>
    </source>
</evidence>
<dbReference type="PANTHER" id="PTHR11918">
    <property type="entry name" value="RADICAL SAM PROTEINS"/>
    <property type="match status" value="1"/>
</dbReference>
<evidence type="ECO:0000256" key="15">
    <source>
        <dbReference type="SAM" id="MobiDB-lite"/>
    </source>
</evidence>
<evidence type="ECO:0000256" key="13">
    <source>
        <dbReference type="ARBA" id="ARBA00031213"/>
    </source>
</evidence>
<keyword evidence="10" id="KW-0479">Metal-binding</keyword>
<comment type="function">
    <text evidence="2">Catalyzes the methylthiolation of N6-threonylcarbamoyladenosine (t(6)A), leading to the formation of 2-methylthio-N6-threonylcarbamoyladenosine (ms(2)t(6)A) at position 37 in tRNAs that read codons beginning with adenine.</text>
</comment>
<dbReference type="SFLD" id="SFLDG01082">
    <property type="entry name" value="B12-binding_domain_containing"/>
    <property type="match status" value="1"/>
</dbReference>
<keyword evidence="6" id="KW-0004">4Fe-4S</keyword>
<dbReference type="PROSITE" id="PS51449">
    <property type="entry name" value="MTTASE_N"/>
    <property type="match status" value="1"/>
</dbReference>
<dbReference type="FunFam" id="3.40.50.12160:FF:000009">
    <property type="entry name" value="threonylcarbamoyladenosine tRNA methylthiotransferase"/>
    <property type="match status" value="1"/>
</dbReference>
<reference evidence="19" key="1">
    <citation type="submission" date="2020-12" db="EMBL/GenBank/DDBJ databases">
        <authorList>
            <person name="Iha C."/>
        </authorList>
    </citation>
    <scope>NUCLEOTIDE SEQUENCE</scope>
</reference>
<dbReference type="GO" id="GO:0046872">
    <property type="term" value="F:metal ion binding"/>
    <property type="evidence" value="ECO:0007669"/>
    <property type="project" value="UniProtKB-KW"/>
</dbReference>
<keyword evidence="11" id="KW-0408">Iron</keyword>
<dbReference type="InterPro" id="IPR038135">
    <property type="entry name" value="Methylthiotransferase_N_sf"/>
</dbReference>
<evidence type="ECO:0000313" key="20">
    <source>
        <dbReference type="Proteomes" id="UP000708148"/>
    </source>
</evidence>
<dbReference type="InterPro" id="IPR006638">
    <property type="entry name" value="Elp3/MiaA/NifB-like_rSAM"/>
</dbReference>
<dbReference type="InterPro" id="IPR058240">
    <property type="entry name" value="rSAM_sf"/>
</dbReference>
<keyword evidence="12" id="KW-0411">Iron-sulfur</keyword>
<evidence type="ECO:0000256" key="7">
    <source>
        <dbReference type="ARBA" id="ARBA00022679"/>
    </source>
</evidence>
<dbReference type="Gene3D" id="3.80.30.20">
    <property type="entry name" value="tm_1862 like domain"/>
    <property type="match status" value="1"/>
</dbReference>
<dbReference type="InterPro" id="IPR006466">
    <property type="entry name" value="MiaB-like_arc_euk"/>
</dbReference>
<dbReference type="Proteomes" id="UP000708148">
    <property type="component" value="Unassembled WGS sequence"/>
</dbReference>
<dbReference type="PANTHER" id="PTHR11918:SF45">
    <property type="entry name" value="THREONYLCARBAMOYLADENOSINE TRNA METHYLTHIOTRANSFERASE"/>
    <property type="match status" value="1"/>
</dbReference>
<dbReference type="InterPro" id="IPR023404">
    <property type="entry name" value="rSAM_horseshoe"/>
</dbReference>
<comment type="catalytic activity">
    <reaction evidence="14">
        <text>N(6)-L-threonylcarbamoyladenosine(37) in tRNA + (sulfur carrier)-SH + AH2 + 2 S-adenosyl-L-methionine = 2-methylsulfanyl-N(6)-L-threonylcarbamoyladenosine(37) in tRNA + (sulfur carrier)-H + 5'-deoxyadenosine + L-methionine + A + S-adenosyl-L-homocysteine + 2 H(+)</text>
        <dbReference type="Rhea" id="RHEA:37075"/>
        <dbReference type="Rhea" id="RHEA-COMP:10163"/>
        <dbReference type="Rhea" id="RHEA-COMP:11092"/>
        <dbReference type="Rhea" id="RHEA-COMP:14737"/>
        <dbReference type="Rhea" id="RHEA-COMP:14739"/>
        <dbReference type="ChEBI" id="CHEBI:13193"/>
        <dbReference type="ChEBI" id="CHEBI:15378"/>
        <dbReference type="ChEBI" id="CHEBI:17319"/>
        <dbReference type="ChEBI" id="CHEBI:17499"/>
        <dbReference type="ChEBI" id="CHEBI:29917"/>
        <dbReference type="ChEBI" id="CHEBI:57844"/>
        <dbReference type="ChEBI" id="CHEBI:57856"/>
        <dbReference type="ChEBI" id="CHEBI:59789"/>
        <dbReference type="ChEBI" id="CHEBI:64428"/>
        <dbReference type="ChEBI" id="CHEBI:74418"/>
        <dbReference type="ChEBI" id="CHEBI:74420"/>
        <dbReference type="EC" id="2.8.4.5"/>
    </reaction>
</comment>
<evidence type="ECO:0000256" key="10">
    <source>
        <dbReference type="ARBA" id="ARBA00022723"/>
    </source>
</evidence>
<dbReference type="OrthoDB" id="1730074at2759"/>
<dbReference type="PROSITE" id="PS50926">
    <property type="entry name" value="TRAM"/>
    <property type="match status" value="1"/>
</dbReference>
<dbReference type="SFLD" id="SFLDS00029">
    <property type="entry name" value="Radical_SAM"/>
    <property type="match status" value="1"/>
</dbReference>
<dbReference type="PROSITE" id="PS51918">
    <property type="entry name" value="RADICAL_SAM"/>
    <property type="match status" value="1"/>
</dbReference>
<dbReference type="PROSITE" id="PS01278">
    <property type="entry name" value="MTTASE_RADICAL"/>
    <property type="match status" value="1"/>
</dbReference>
<feature type="domain" description="TRAM" evidence="16">
    <location>
        <begin position="421"/>
        <end position="483"/>
    </location>
</feature>
<evidence type="ECO:0000256" key="12">
    <source>
        <dbReference type="ARBA" id="ARBA00023014"/>
    </source>
</evidence>
<feature type="compositionally biased region" description="Gly residues" evidence="15">
    <location>
        <begin position="41"/>
        <end position="50"/>
    </location>
</feature>
<keyword evidence="20" id="KW-1185">Reference proteome</keyword>
<evidence type="ECO:0000256" key="9">
    <source>
        <dbReference type="ARBA" id="ARBA00022694"/>
    </source>
</evidence>
<dbReference type="CDD" id="cd01335">
    <property type="entry name" value="Radical_SAM"/>
    <property type="match status" value="1"/>
</dbReference>
<dbReference type="InterPro" id="IPR013848">
    <property type="entry name" value="Methylthiotransferase_N"/>
</dbReference>
<accession>A0A8S1J5X6</accession>
<gene>
    <name evidence="19" type="ORF">OSTQU699_LOCUS8111</name>
</gene>
<evidence type="ECO:0000313" key="19">
    <source>
        <dbReference type="EMBL" id="CAD7702754.1"/>
    </source>
</evidence>
<evidence type="ECO:0000256" key="8">
    <source>
        <dbReference type="ARBA" id="ARBA00022691"/>
    </source>
</evidence>
<dbReference type="InterPro" id="IPR005839">
    <property type="entry name" value="Methylthiotransferase"/>
</dbReference>
<keyword evidence="9" id="KW-0819">tRNA processing</keyword>
<evidence type="ECO:0000256" key="4">
    <source>
        <dbReference type="ARBA" id="ARBA00013273"/>
    </source>
</evidence>
<dbReference type="SUPFAM" id="SSF102114">
    <property type="entry name" value="Radical SAM enzymes"/>
    <property type="match status" value="1"/>
</dbReference>
<dbReference type="FunFam" id="3.80.30.20:FF:000002">
    <property type="entry name" value="threonylcarbamoyladenosine tRNA methylthiotransferase isoform X2"/>
    <property type="match status" value="1"/>
</dbReference>
<evidence type="ECO:0000256" key="1">
    <source>
        <dbReference type="ARBA" id="ARBA00001966"/>
    </source>
</evidence>
<evidence type="ECO:0000259" key="17">
    <source>
        <dbReference type="PROSITE" id="PS51449"/>
    </source>
</evidence>
<sequence length="713" mass="77314">MAGLVDIEDLSVQDDGGAAADARGSRPAVVGRSVRDPVHNGMGGGPGGGVPGSQSIWVKTFGCAHNHSDSEYLQGQLQEYGYRLLDDDDSASADLWLVNTCTVKGPSESAMSTILREGKSTGKRLVVAGCVPQGDRKHRDLEGLSIVGVAQIDRVVEVVEETLKGNVVRLLGKKKTLPRLDLPKVRRNSHVEIVPLSTGCLGRCTYCKTKHARGELGSYDLEALVSRVQHIVQDPEVREIWLSSEDTGAYGRDLGTSLPALLQRLVAVLPPDGRAMLRLGMTNPPFILEHLDAIAECLNHPCVFSYIHVPVQSGSNDVLERMKREYTVEEFQLVCDTLLRLVPTLELATDIICGFPGETDEDFERTLDLVAHYRFPHCHISQFYPRPGTPAARMKKVVSQVVKERSRKMTALVDGFEGVYEHLVGSTVRVWVVDFAPDGCHLVGHTETYAQVLLPPEDGLMGSVVHAKIMSSSRWSVVGEVKEILFRPPSCEHGMSIQSMHNRPPRQASRAHKAGHVQSNSKDVEGELQSTPTLKRLKKRRKGPSLGPGQGNGLESAPETGLRQHLQQDCGICNATEVGGLKVGQSRAGGNVAMGRGPKFADDSTDCFDTNGDHQEMAGATVRAIGDGSLPVLSQEPATLGLSHLFNADESETAVKVWKRESFGWRSLGGRSLVIAWENVVDDLMRTGLLMGLLGILVAGLAVLSSDTTVQQL</sequence>
<dbReference type="Gene3D" id="3.40.50.12160">
    <property type="entry name" value="Methylthiotransferase, N-terminal domain"/>
    <property type="match status" value="1"/>
</dbReference>
<comment type="caution">
    <text evidence="19">The sequence shown here is derived from an EMBL/GenBank/DDBJ whole genome shotgun (WGS) entry which is preliminary data.</text>
</comment>
<dbReference type="InterPro" id="IPR007197">
    <property type="entry name" value="rSAM"/>
</dbReference>
<dbReference type="GO" id="GO:0035598">
    <property type="term" value="F:tRNA (N(6)-L-threonylcarbamoyladenosine(37)-C(2))-methylthiotransferase activity"/>
    <property type="evidence" value="ECO:0007669"/>
    <property type="project" value="UniProtKB-EC"/>
</dbReference>
<dbReference type="NCBIfam" id="TIGR00089">
    <property type="entry name" value="MiaB/RimO family radical SAM methylthiotransferase"/>
    <property type="match status" value="1"/>
</dbReference>
<evidence type="ECO:0000256" key="5">
    <source>
        <dbReference type="ARBA" id="ARBA00018810"/>
    </source>
</evidence>
<dbReference type="InterPro" id="IPR020612">
    <property type="entry name" value="Methylthiotransferase_CS"/>
</dbReference>
<keyword evidence="7" id="KW-0808">Transferase</keyword>
<dbReference type="NCBIfam" id="TIGR01578">
    <property type="entry name" value="MiaB-like-B"/>
    <property type="match status" value="1"/>
</dbReference>
<comment type="cofactor">
    <cofactor evidence="1">
        <name>[4Fe-4S] cluster</name>
        <dbReference type="ChEBI" id="CHEBI:49883"/>
    </cofactor>
</comment>
<keyword evidence="8" id="KW-0949">S-adenosyl-L-methionine</keyword>
<dbReference type="InterPro" id="IPR002792">
    <property type="entry name" value="TRAM_dom"/>
</dbReference>
<organism evidence="19 20">
    <name type="scientific">Ostreobium quekettii</name>
    <dbReference type="NCBI Taxonomy" id="121088"/>
    <lineage>
        <taxon>Eukaryota</taxon>
        <taxon>Viridiplantae</taxon>
        <taxon>Chlorophyta</taxon>
        <taxon>core chlorophytes</taxon>
        <taxon>Ulvophyceae</taxon>
        <taxon>TCBD clade</taxon>
        <taxon>Bryopsidales</taxon>
        <taxon>Ostreobineae</taxon>
        <taxon>Ostreobiaceae</taxon>
        <taxon>Ostreobium</taxon>
    </lineage>
</organism>
<dbReference type="EMBL" id="CAJHUC010001934">
    <property type="protein sequence ID" value="CAD7702754.1"/>
    <property type="molecule type" value="Genomic_DNA"/>
</dbReference>
<evidence type="ECO:0000256" key="14">
    <source>
        <dbReference type="ARBA" id="ARBA00051661"/>
    </source>
</evidence>
<proteinExistence type="inferred from homology"/>
<dbReference type="Pfam" id="PF04055">
    <property type="entry name" value="Radical_SAM"/>
    <property type="match status" value="1"/>
</dbReference>
<feature type="region of interest" description="Disordered" evidence="15">
    <location>
        <begin position="14"/>
        <end position="50"/>
    </location>
</feature>
<dbReference type="GO" id="GO:0005783">
    <property type="term" value="C:endoplasmic reticulum"/>
    <property type="evidence" value="ECO:0007669"/>
    <property type="project" value="TreeGrafter"/>
</dbReference>
<dbReference type="GO" id="GO:0051539">
    <property type="term" value="F:4 iron, 4 sulfur cluster binding"/>
    <property type="evidence" value="ECO:0007669"/>
    <property type="project" value="UniProtKB-KW"/>
</dbReference>
<feature type="domain" description="MTTase N-terminal" evidence="17">
    <location>
        <begin position="54"/>
        <end position="164"/>
    </location>
</feature>
<dbReference type="SMART" id="SM00729">
    <property type="entry name" value="Elp3"/>
    <property type="match status" value="1"/>
</dbReference>
<evidence type="ECO:0000256" key="6">
    <source>
        <dbReference type="ARBA" id="ARBA00022485"/>
    </source>
</evidence>
<evidence type="ECO:0000259" key="16">
    <source>
        <dbReference type="PROSITE" id="PS50926"/>
    </source>
</evidence>
<evidence type="ECO:0000256" key="3">
    <source>
        <dbReference type="ARBA" id="ARBA00008616"/>
    </source>
</evidence>
<evidence type="ECO:0000259" key="18">
    <source>
        <dbReference type="PROSITE" id="PS51918"/>
    </source>
</evidence>
<name>A0A8S1J5X6_9CHLO</name>
<dbReference type="Pfam" id="PF00919">
    <property type="entry name" value="UPF0004"/>
    <property type="match status" value="1"/>
</dbReference>
<dbReference type="AlphaFoldDB" id="A0A8S1J5X6"/>
<feature type="region of interest" description="Disordered" evidence="15">
    <location>
        <begin position="492"/>
        <end position="562"/>
    </location>
</feature>
<protein>
    <recommendedName>
        <fullName evidence="5">Threonylcarbamoyladenosine tRNA methylthiotransferase</fullName>
        <ecNumber evidence="4">2.8.4.5</ecNumber>
    </recommendedName>
    <alternativeName>
        <fullName evidence="13">tRNA-t(6)A37 methylthiotransferase</fullName>
    </alternativeName>
</protein>
<dbReference type="EC" id="2.8.4.5" evidence="4"/>
<comment type="similarity">
    <text evidence="3">Belongs to the methylthiotransferase family. CDKAL1 subfamily.</text>
</comment>
<feature type="domain" description="Radical SAM core" evidence="18">
    <location>
        <begin position="186"/>
        <end position="421"/>
    </location>
</feature>